<evidence type="ECO:0000313" key="13">
    <source>
        <dbReference type="Proteomes" id="UP001419910"/>
    </source>
</evidence>
<evidence type="ECO:0000256" key="3">
    <source>
        <dbReference type="ARBA" id="ARBA00010088"/>
    </source>
</evidence>
<accession>A0ABU9YAR0</accession>
<keyword evidence="7" id="KW-0963">Cytoplasm</keyword>
<keyword evidence="6" id="KW-0031">Aminopeptidase</keyword>
<evidence type="ECO:0000256" key="6">
    <source>
        <dbReference type="ARBA" id="ARBA00022438"/>
    </source>
</evidence>
<reference evidence="12 13" key="1">
    <citation type="submission" date="2024-05" db="EMBL/GenBank/DDBJ databases">
        <authorList>
            <person name="Liu Q."/>
            <person name="Xin Y.-H."/>
        </authorList>
    </citation>
    <scope>NUCLEOTIDE SEQUENCE [LARGE SCALE GENOMIC DNA]</scope>
    <source>
        <strain evidence="12 13">CGMCC 1.10181</strain>
    </source>
</reference>
<dbReference type="InterPro" id="IPR002410">
    <property type="entry name" value="Peptidase_S33"/>
</dbReference>
<proteinExistence type="inferred from homology"/>
<evidence type="ECO:0000256" key="10">
    <source>
        <dbReference type="ARBA" id="ARBA00029605"/>
    </source>
</evidence>
<evidence type="ECO:0000256" key="9">
    <source>
        <dbReference type="ARBA" id="ARBA00022801"/>
    </source>
</evidence>
<comment type="caution">
    <text evidence="12">The sequence shown here is derived from an EMBL/GenBank/DDBJ whole genome shotgun (WGS) entry which is preliminary data.</text>
</comment>
<dbReference type="EC" id="3.4.11.5" evidence="4"/>
<evidence type="ECO:0000313" key="12">
    <source>
        <dbReference type="EMBL" id="MEN2792894.1"/>
    </source>
</evidence>
<evidence type="ECO:0000256" key="8">
    <source>
        <dbReference type="ARBA" id="ARBA00022670"/>
    </source>
</evidence>
<sequence>MILVWILLAIALPVVAVMLGRRGLQGVVAGRRRLPGEHAIDELTTWQIGGVPQAVQLRGNDARNPLLLYLHGGPGMPAMPFAHAFQRDWEDQLTVVHWDQRNAGKTLALNGTEPGLDLACYVTDGLEIARSLAARFPGQPIALLGQSWGSAIAVEMLRAAPDLFAGYMAIGQVSDFLCAERYGYETVLAEAQRRGDERSIATLTAHADYPANGSLTKASLGAVRGAEMKLGFGHHTKPNIMLKMLGTAFASPDYRWRDLLTFFNGHAQAVSVDIALAELPRFIGRARGARIACPVVMVGGEYDLFTPTRMAREFFDTIEAPYKKFVEVPGMAHFGVNEKPAVIRRALFETLLPAVNRHVLAEGGHPSHQ</sequence>
<evidence type="ECO:0000256" key="1">
    <source>
        <dbReference type="ARBA" id="ARBA00001585"/>
    </source>
</evidence>
<dbReference type="SUPFAM" id="SSF53474">
    <property type="entry name" value="alpha/beta-Hydrolases"/>
    <property type="match status" value="1"/>
</dbReference>
<name>A0ABU9YAR0_9SPHN</name>
<evidence type="ECO:0000259" key="11">
    <source>
        <dbReference type="Pfam" id="PF00561"/>
    </source>
</evidence>
<dbReference type="InterPro" id="IPR005944">
    <property type="entry name" value="Pro_iminopeptidase"/>
</dbReference>
<dbReference type="EMBL" id="JBDIME010000035">
    <property type="protein sequence ID" value="MEN2792894.1"/>
    <property type="molecule type" value="Genomic_DNA"/>
</dbReference>
<comment type="subcellular location">
    <subcellularLocation>
        <location evidence="2">Cytoplasm</location>
    </subcellularLocation>
</comment>
<dbReference type="Proteomes" id="UP001419910">
    <property type="component" value="Unassembled WGS sequence"/>
</dbReference>
<dbReference type="Pfam" id="PF00561">
    <property type="entry name" value="Abhydrolase_1"/>
    <property type="match status" value="1"/>
</dbReference>
<dbReference type="PANTHER" id="PTHR43722:SF1">
    <property type="entry name" value="PROLINE IMINOPEPTIDASE"/>
    <property type="match status" value="1"/>
</dbReference>
<dbReference type="PRINTS" id="PR00793">
    <property type="entry name" value="PROAMNOPTASE"/>
</dbReference>
<dbReference type="InterPro" id="IPR029058">
    <property type="entry name" value="AB_hydrolase_fold"/>
</dbReference>
<comment type="similarity">
    <text evidence="3">Belongs to the peptidase S33 family.</text>
</comment>
<evidence type="ECO:0000256" key="5">
    <source>
        <dbReference type="ARBA" id="ARBA00021843"/>
    </source>
</evidence>
<dbReference type="RefSeq" id="WP_343889192.1">
    <property type="nucleotide sequence ID" value="NZ_BAAAEH010000017.1"/>
</dbReference>
<keyword evidence="9 12" id="KW-0378">Hydrolase</keyword>
<keyword evidence="13" id="KW-1185">Reference proteome</keyword>
<evidence type="ECO:0000256" key="4">
    <source>
        <dbReference type="ARBA" id="ARBA00012568"/>
    </source>
</evidence>
<dbReference type="Gene3D" id="3.40.50.1820">
    <property type="entry name" value="alpha/beta hydrolase"/>
    <property type="match status" value="1"/>
</dbReference>
<feature type="domain" description="AB hydrolase-1" evidence="11">
    <location>
        <begin position="65"/>
        <end position="339"/>
    </location>
</feature>
<evidence type="ECO:0000256" key="7">
    <source>
        <dbReference type="ARBA" id="ARBA00022490"/>
    </source>
</evidence>
<gene>
    <name evidence="12" type="ORF">ABC974_24915</name>
</gene>
<dbReference type="InterPro" id="IPR000073">
    <property type="entry name" value="AB_hydrolase_1"/>
</dbReference>
<keyword evidence="8" id="KW-0645">Protease</keyword>
<dbReference type="PANTHER" id="PTHR43722">
    <property type="entry name" value="PROLINE IMINOPEPTIDASE"/>
    <property type="match status" value="1"/>
</dbReference>
<comment type="catalytic activity">
    <reaction evidence="1">
        <text>Release of N-terminal proline from a peptide.</text>
        <dbReference type="EC" id="3.4.11.5"/>
    </reaction>
</comment>
<protein>
    <recommendedName>
        <fullName evidence="5">Proline iminopeptidase</fullName>
        <ecNumber evidence="4">3.4.11.5</ecNumber>
    </recommendedName>
    <alternativeName>
        <fullName evidence="10">Prolyl aminopeptidase</fullName>
    </alternativeName>
</protein>
<organism evidence="12 13">
    <name type="scientific">Sphingomonas oligophenolica</name>
    <dbReference type="NCBI Taxonomy" id="301154"/>
    <lineage>
        <taxon>Bacteria</taxon>
        <taxon>Pseudomonadati</taxon>
        <taxon>Pseudomonadota</taxon>
        <taxon>Alphaproteobacteria</taxon>
        <taxon>Sphingomonadales</taxon>
        <taxon>Sphingomonadaceae</taxon>
        <taxon>Sphingomonas</taxon>
    </lineage>
</organism>
<dbReference type="GO" id="GO:0016787">
    <property type="term" value="F:hydrolase activity"/>
    <property type="evidence" value="ECO:0007669"/>
    <property type="project" value="UniProtKB-KW"/>
</dbReference>
<evidence type="ECO:0000256" key="2">
    <source>
        <dbReference type="ARBA" id="ARBA00004496"/>
    </source>
</evidence>